<feature type="compositionally biased region" description="Low complexity" evidence="1">
    <location>
        <begin position="69"/>
        <end position="99"/>
    </location>
</feature>
<evidence type="ECO:0000256" key="1">
    <source>
        <dbReference type="SAM" id="MobiDB-lite"/>
    </source>
</evidence>
<keyword evidence="3" id="KW-1185">Reference proteome</keyword>
<feature type="region of interest" description="Disordered" evidence="1">
    <location>
        <begin position="1"/>
        <end position="100"/>
    </location>
</feature>
<dbReference type="PANTHER" id="PTHR28031:SF1">
    <property type="entry name" value="PROLINE-RICH PROTEIN HUA1"/>
    <property type="match status" value="1"/>
</dbReference>
<feature type="compositionally biased region" description="Pro residues" evidence="1">
    <location>
        <begin position="58"/>
        <end position="68"/>
    </location>
</feature>
<dbReference type="InterPro" id="IPR038910">
    <property type="entry name" value="Hua1-like"/>
</dbReference>
<gene>
    <name evidence="2" type="ORF">RNJ44_03431</name>
</gene>
<organism evidence="2 3">
    <name type="scientific">Nakaseomyces bracarensis</name>
    <dbReference type="NCBI Taxonomy" id="273131"/>
    <lineage>
        <taxon>Eukaryota</taxon>
        <taxon>Fungi</taxon>
        <taxon>Dikarya</taxon>
        <taxon>Ascomycota</taxon>
        <taxon>Saccharomycotina</taxon>
        <taxon>Saccharomycetes</taxon>
        <taxon>Saccharomycetales</taxon>
        <taxon>Saccharomycetaceae</taxon>
        <taxon>Nakaseomyces</taxon>
    </lineage>
</organism>
<proteinExistence type="predicted"/>
<accession>A0ABR4NWY5</accession>
<dbReference type="PANTHER" id="PTHR28031">
    <property type="entry name" value="PROLINE-RICH PROTEIN HUA1"/>
    <property type="match status" value="1"/>
</dbReference>
<protein>
    <submittedName>
        <fullName evidence="2">Proline-rich protein HUA1</fullName>
    </submittedName>
</protein>
<reference evidence="2 3" key="1">
    <citation type="submission" date="2024-05" db="EMBL/GenBank/DDBJ databases">
        <title>Long read based assembly of the Candida bracarensis genome reveals expanded adhesin content.</title>
        <authorList>
            <person name="Marcet-Houben M."/>
            <person name="Ksiezopolska E."/>
            <person name="Gabaldon T."/>
        </authorList>
    </citation>
    <scope>NUCLEOTIDE SEQUENCE [LARGE SCALE GENOMIC DNA]</scope>
    <source>
        <strain evidence="2 3">CBM6</strain>
    </source>
</reference>
<dbReference type="Gene3D" id="6.20.20.10">
    <property type="match status" value="1"/>
</dbReference>
<name>A0ABR4NWY5_9SACH</name>
<dbReference type="Proteomes" id="UP001623330">
    <property type="component" value="Unassembled WGS sequence"/>
</dbReference>
<sequence length="233" mass="25481">MVSEDLPPSYDEAIRDEAQPQSQSQGNSSRPEAPPPDYSSVPGSTSSRPLRDRKRPVPPKPPAKPPTRPSSKPAKPATKPTTKPAKPATKPTTKPAAKPDLPWTYPPRYYCEKCHNTGYKLKNGKSCKRCWRKFATPNAAAPMGGQIMVNQAPPQSTYYSGLPFGDYFHPFDRPTGGYYAPPAPVNNNALYVRPGDPRLGGVLCGECRGSGRVRFFLDEDLCPLCNGVGRIIR</sequence>
<comment type="caution">
    <text evidence="2">The sequence shown here is derived from an EMBL/GenBank/DDBJ whole genome shotgun (WGS) entry which is preliminary data.</text>
</comment>
<evidence type="ECO:0000313" key="2">
    <source>
        <dbReference type="EMBL" id="KAL3233391.1"/>
    </source>
</evidence>
<feature type="compositionally biased region" description="Polar residues" evidence="1">
    <location>
        <begin position="19"/>
        <end position="30"/>
    </location>
</feature>
<evidence type="ECO:0000313" key="3">
    <source>
        <dbReference type="Proteomes" id="UP001623330"/>
    </source>
</evidence>
<dbReference type="EMBL" id="JBEVYD010000004">
    <property type="protein sequence ID" value="KAL3233391.1"/>
    <property type="molecule type" value="Genomic_DNA"/>
</dbReference>